<dbReference type="AlphaFoldDB" id="A0A929KZ93"/>
<dbReference type="Proteomes" id="UP000622475">
    <property type="component" value="Unassembled WGS sequence"/>
</dbReference>
<evidence type="ECO:0000313" key="1">
    <source>
        <dbReference type="EMBL" id="MBE9662678.1"/>
    </source>
</evidence>
<evidence type="ECO:0008006" key="3">
    <source>
        <dbReference type="Google" id="ProtNLM"/>
    </source>
</evidence>
<protein>
    <recommendedName>
        <fullName evidence="3">Ig-like domain-containing protein</fullName>
    </recommendedName>
</protein>
<sequence length="365" mass="41408">MVRIFKLTLLKNAGLHLWCGPAFLLLCLIASCNPPERHELALLWEKDKAVAILIPPSLVDVKQASVHLAGSRSAILGDFIEKDSSITFRPLIPLSPGMTYEIWYKQQPIAKISVPATGGNKPKLLTIYPELDTLPENLLKFYLHFDHPMRTGEVLQHVHLLDNKGDTLQSIFLNLQPELWDTTGTTLTLWLDPGRIKRGLVLNKELGNPLKTAQQYQLVVSADWKDSRGLLLEKAYSKKFVAGVHDGAKPDMDQWKLRLPKVGSTEPLVMDLNEPLDHYLLTGVLSMQDAKGNSIKGTISTANKDQQWIFTPLKNWQPGRYQLKAQAKLEDLAGNNLDKVFDRDVREDKQEHQEVFVRWFEIRNL</sequence>
<dbReference type="PROSITE" id="PS51257">
    <property type="entry name" value="PROKAR_LIPOPROTEIN"/>
    <property type="match status" value="1"/>
</dbReference>
<proteinExistence type="predicted"/>
<keyword evidence="2" id="KW-1185">Reference proteome</keyword>
<organism evidence="1 2">
    <name type="scientific">Mucilaginibacter myungsuensis</name>
    <dbReference type="NCBI Taxonomy" id="649104"/>
    <lineage>
        <taxon>Bacteria</taxon>
        <taxon>Pseudomonadati</taxon>
        <taxon>Bacteroidota</taxon>
        <taxon>Sphingobacteriia</taxon>
        <taxon>Sphingobacteriales</taxon>
        <taxon>Sphingobacteriaceae</taxon>
        <taxon>Mucilaginibacter</taxon>
    </lineage>
</organism>
<gene>
    <name evidence="1" type="ORF">IRJ16_12365</name>
</gene>
<dbReference type="EMBL" id="JADFFL010000004">
    <property type="protein sequence ID" value="MBE9662678.1"/>
    <property type="molecule type" value="Genomic_DNA"/>
</dbReference>
<accession>A0A929KZ93</accession>
<comment type="caution">
    <text evidence="1">The sequence shown here is derived from an EMBL/GenBank/DDBJ whole genome shotgun (WGS) entry which is preliminary data.</text>
</comment>
<evidence type="ECO:0000313" key="2">
    <source>
        <dbReference type="Proteomes" id="UP000622475"/>
    </source>
</evidence>
<name>A0A929KZ93_9SPHI</name>
<reference evidence="1" key="1">
    <citation type="submission" date="2020-10" db="EMBL/GenBank/DDBJ databases">
        <title>Mucilaginibacter mali sp. nov., isolated from rhizosphere soil of apple orchard.</title>
        <authorList>
            <person name="Lee J.-S."/>
            <person name="Kim H.S."/>
            <person name="Kim J.-S."/>
        </authorList>
    </citation>
    <scope>NUCLEOTIDE SEQUENCE</scope>
    <source>
        <strain evidence="1">KCTC 22746</strain>
    </source>
</reference>
<dbReference type="RefSeq" id="WP_194111890.1">
    <property type="nucleotide sequence ID" value="NZ_JADFFL010000004.1"/>
</dbReference>